<evidence type="ECO:0000313" key="1">
    <source>
        <dbReference type="EnsemblMetazoa" id="Aqu2.1.35680_001"/>
    </source>
</evidence>
<sequence length="52" mass="5818">MLWTFSHQTNFVESIKEKIIEYADRIISTINLAVLPDCSNVGDAPPAKVDLL</sequence>
<organism evidence="1">
    <name type="scientific">Amphimedon queenslandica</name>
    <name type="common">Sponge</name>
    <dbReference type="NCBI Taxonomy" id="400682"/>
    <lineage>
        <taxon>Eukaryota</taxon>
        <taxon>Metazoa</taxon>
        <taxon>Porifera</taxon>
        <taxon>Demospongiae</taxon>
        <taxon>Heteroscleromorpha</taxon>
        <taxon>Haplosclerida</taxon>
        <taxon>Niphatidae</taxon>
        <taxon>Amphimedon</taxon>
    </lineage>
</organism>
<name>A0A1X7V5Z0_AMPQE</name>
<protein>
    <submittedName>
        <fullName evidence="1">Uncharacterized protein</fullName>
    </submittedName>
</protein>
<accession>A0A1X7V5Z0</accession>
<dbReference type="AlphaFoldDB" id="A0A1X7V5Z0"/>
<dbReference type="EnsemblMetazoa" id="Aqu2.1.35680_001">
    <property type="protein sequence ID" value="Aqu2.1.35680_001"/>
    <property type="gene ID" value="Aqu2.1.35680"/>
</dbReference>
<proteinExistence type="predicted"/>
<dbReference type="InParanoid" id="A0A1X7V5Z0"/>
<reference evidence="1" key="1">
    <citation type="submission" date="2017-05" db="UniProtKB">
        <authorList>
            <consortium name="EnsemblMetazoa"/>
        </authorList>
    </citation>
    <scope>IDENTIFICATION</scope>
</reference>